<dbReference type="Proteomes" id="UP000305401">
    <property type="component" value="Unassembled WGS sequence"/>
</dbReference>
<evidence type="ECO:0000313" key="2">
    <source>
        <dbReference type="Proteomes" id="UP000305401"/>
    </source>
</evidence>
<proteinExistence type="predicted"/>
<reference evidence="1" key="1">
    <citation type="submission" date="2019-04" db="EMBL/GenBank/DDBJ databases">
        <title>Microbes associate with the intestines of laboratory mice.</title>
        <authorList>
            <person name="Navarre W."/>
            <person name="Wong E."/>
            <person name="Huang K.C."/>
            <person name="Tropini C."/>
            <person name="Ng K."/>
            <person name="Yu B."/>
        </authorList>
    </citation>
    <scope>NUCLEOTIDE SEQUENCE</scope>
    <source>
        <strain evidence="1">NM86_A22</strain>
    </source>
</reference>
<organism evidence="1 2">
    <name type="scientific">Muribaculum caecicola</name>
    <dbReference type="NCBI Taxonomy" id="3038144"/>
    <lineage>
        <taxon>Bacteria</taxon>
        <taxon>Pseudomonadati</taxon>
        <taxon>Bacteroidota</taxon>
        <taxon>Bacteroidia</taxon>
        <taxon>Bacteroidales</taxon>
        <taxon>Muribaculaceae</taxon>
        <taxon>Muribaculum</taxon>
    </lineage>
</organism>
<name>A0AC61S592_9BACT</name>
<evidence type="ECO:0000313" key="1">
    <source>
        <dbReference type="EMBL" id="THG48716.1"/>
    </source>
</evidence>
<keyword evidence="2" id="KW-1185">Reference proteome</keyword>
<protein>
    <submittedName>
        <fullName evidence="1">OmpH family outer membrane protein</fullName>
    </submittedName>
</protein>
<sequence>MIKKILLAICVAFPMLAVAQAPKFGVVNTQEVLDAMPDVKKVQEQIAAASKKYEDEFGKLREQMDREYAEFQKLDPSTPEPIKQRRQQEVQALYQKMEQFQMTASEDLRRQHDTLMAPVISKVSSAISAVGKEKGLTFVFESTLPLYSGADVVTITPDVKKSLGITGTAAPAATTPAAK</sequence>
<comment type="caution">
    <text evidence="1">The sequence shown here is derived from an EMBL/GenBank/DDBJ whole genome shotgun (WGS) entry which is preliminary data.</text>
</comment>
<accession>A0AC61S592</accession>
<dbReference type="EMBL" id="SSTG01000084">
    <property type="protein sequence ID" value="THG48716.1"/>
    <property type="molecule type" value="Genomic_DNA"/>
</dbReference>
<gene>
    <name evidence="1" type="ORF">E5990_07220</name>
</gene>